<dbReference type="RefSeq" id="WP_205363844.1">
    <property type="nucleotide sequence ID" value="NZ_JADKYB010000031.1"/>
</dbReference>
<accession>A0ABS2U3G3</accession>
<evidence type="ECO:0000256" key="1">
    <source>
        <dbReference type="SAM" id="MobiDB-lite"/>
    </source>
</evidence>
<sequence length="58" mass="6072">MSANEKVRAKVEQMVGKLAQAAGRAKGDRTLTAKGHAAETVGKGRGAKESVKDAGRHR</sequence>
<keyword evidence="3" id="KW-1185">Reference proteome</keyword>
<dbReference type="InterPro" id="IPR036629">
    <property type="entry name" value="YjbJ_sf"/>
</dbReference>
<reference evidence="2 3" key="1">
    <citation type="submission" date="2021-01" db="EMBL/GenBank/DDBJ databases">
        <title>Streptomyces acididurans sp. nov., isolated from a peat swamp forest soil.</title>
        <authorList>
            <person name="Chantavorakit T."/>
            <person name="Duangmal K."/>
        </authorList>
    </citation>
    <scope>NUCLEOTIDE SEQUENCE [LARGE SCALE GENOMIC DNA]</scope>
    <source>
        <strain evidence="2 3">KK5PA1</strain>
    </source>
</reference>
<dbReference type="Proteomes" id="UP000749040">
    <property type="component" value="Unassembled WGS sequence"/>
</dbReference>
<gene>
    <name evidence="2" type="ORF">ITX44_37430</name>
</gene>
<proteinExistence type="predicted"/>
<comment type="caution">
    <text evidence="2">The sequence shown here is derived from an EMBL/GenBank/DDBJ whole genome shotgun (WGS) entry which is preliminary data.</text>
</comment>
<name>A0ABS2U3G3_9ACTN</name>
<protein>
    <submittedName>
        <fullName evidence="2">CsbD family protein</fullName>
    </submittedName>
</protein>
<evidence type="ECO:0000313" key="2">
    <source>
        <dbReference type="EMBL" id="MBM9510145.1"/>
    </source>
</evidence>
<feature type="region of interest" description="Disordered" evidence="1">
    <location>
        <begin position="20"/>
        <end position="58"/>
    </location>
</feature>
<organism evidence="2 3">
    <name type="scientific">Actinacidiphila acididurans</name>
    <dbReference type="NCBI Taxonomy" id="2784346"/>
    <lineage>
        <taxon>Bacteria</taxon>
        <taxon>Bacillati</taxon>
        <taxon>Actinomycetota</taxon>
        <taxon>Actinomycetes</taxon>
        <taxon>Kitasatosporales</taxon>
        <taxon>Streptomycetaceae</taxon>
        <taxon>Actinacidiphila</taxon>
    </lineage>
</organism>
<evidence type="ECO:0000313" key="3">
    <source>
        <dbReference type="Proteomes" id="UP000749040"/>
    </source>
</evidence>
<feature type="compositionally biased region" description="Basic and acidic residues" evidence="1">
    <location>
        <begin position="46"/>
        <end position="58"/>
    </location>
</feature>
<dbReference type="SUPFAM" id="SSF69047">
    <property type="entry name" value="Hypothetical protein YjbJ"/>
    <property type="match status" value="1"/>
</dbReference>
<dbReference type="EMBL" id="JADKYB010000031">
    <property type="protein sequence ID" value="MBM9510145.1"/>
    <property type="molecule type" value="Genomic_DNA"/>
</dbReference>